<evidence type="ECO:0000313" key="11">
    <source>
        <dbReference type="Proteomes" id="UP000050969"/>
    </source>
</evidence>
<name>A0A0R2MWI3_9LACO</name>
<feature type="transmembrane region" description="Helical" evidence="8">
    <location>
        <begin position="265"/>
        <end position="284"/>
    </location>
</feature>
<evidence type="ECO:0000256" key="7">
    <source>
        <dbReference type="ARBA" id="ARBA00023214"/>
    </source>
</evidence>
<feature type="transmembrane region" description="Helical" evidence="8">
    <location>
        <begin position="321"/>
        <end position="340"/>
    </location>
</feature>
<feature type="transmembrane region" description="Helical" evidence="8">
    <location>
        <begin position="186"/>
        <end position="206"/>
    </location>
</feature>
<dbReference type="GO" id="GO:0005886">
    <property type="term" value="C:plasma membrane"/>
    <property type="evidence" value="ECO:0007669"/>
    <property type="project" value="TreeGrafter"/>
</dbReference>
<keyword evidence="11" id="KW-1185">Reference proteome</keyword>
<organism evidence="10 11">
    <name type="scientific">Lacticaseibacillus saniviri JCM 17471 = DSM 24301</name>
    <dbReference type="NCBI Taxonomy" id="1293598"/>
    <lineage>
        <taxon>Bacteria</taxon>
        <taxon>Bacillati</taxon>
        <taxon>Bacillota</taxon>
        <taxon>Bacilli</taxon>
        <taxon>Lactobacillales</taxon>
        <taxon>Lactobacillaceae</taxon>
        <taxon>Lacticaseibacillus</taxon>
    </lineage>
</organism>
<dbReference type="Pfam" id="PF02080">
    <property type="entry name" value="TrkA_C"/>
    <property type="match status" value="1"/>
</dbReference>
<feature type="transmembrane region" description="Helical" evidence="8">
    <location>
        <begin position="296"/>
        <end position="315"/>
    </location>
</feature>
<evidence type="ECO:0000256" key="3">
    <source>
        <dbReference type="ARBA" id="ARBA00022692"/>
    </source>
</evidence>
<feature type="transmembrane region" description="Helical" evidence="8">
    <location>
        <begin position="15"/>
        <end position="36"/>
    </location>
</feature>
<sequence length="518" mass="56131">MNFGGMALKQPRLRFAVKGLTVGIVVGIVVSSFRWLIEHGLDWALHWYQHFTWPTALGLLGLNLLIGILIAQLLKQEPDIAGSGIPQVEGQLQGELDLSWWSILWRKFVGGILALSAGLFLGREGPSIQLGAAVGQGLSEWQHDRGSDRRIMIASGAAAGLAAAFNAPIAGSLFVLEEIYHNFSPLVWLSSLASAIGANFISLYIFGERPVLHLVYPKALPIDAYWHLLLLGVALGLLGKVYQWVLLRLPDWYALTHIPRRYQGLIPLVAVIPIGFLTPQLLGGGNQLIIQLGQQMPSVLTLLGIFAIRFVFSMVSYGSGLPGGIFLPILSLGAIIGAIYAQSMVGLHLLPAMYAVNFVIFAMAGYFAAIGKAPFTAILLVTEMVGNLKLLMPLAVVALIAYLVLDGLHGDPIYEALLAKLVHQPARGEMGQMARIEVPIFAGSALEEQQVRDIAWPKSALLIGIIQGEKEVLPHGDSVLQAGQTLVVLTAPLDRQRVRRQIRQLATVTKTPGISRNH</sequence>
<dbReference type="Pfam" id="PF00654">
    <property type="entry name" value="Voltage_CLC"/>
    <property type="match status" value="1"/>
</dbReference>
<reference evidence="10 11" key="1">
    <citation type="journal article" date="2015" name="Genome Announc.">
        <title>Expanding the biotechnology potential of lactobacilli through comparative genomics of 213 strains and associated genera.</title>
        <authorList>
            <person name="Sun Z."/>
            <person name="Harris H.M."/>
            <person name="McCann A."/>
            <person name="Guo C."/>
            <person name="Argimon S."/>
            <person name="Zhang W."/>
            <person name="Yang X."/>
            <person name="Jeffery I.B."/>
            <person name="Cooney J.C."/>
            <person name="Kagawa T.F."/>
            <person name="Liu W."/>
            <person name="Song Y."/>
            <person name="Salvetti E."/>
            <person name="Wrobel A."/>
            <person name="Rasinkangas P."/>
            <person name="Parkhill J."/>
            <person name="Rea M.C."/>
            <person name="O'Sullivan O."/>
            <person name="Ritari J."/>
            <person name="Douillard F.P."/>
            <person name="Paul Ross R."/>
            <person name="Yang R."/>
            <person name="Briner A.E."/>
            <person name="Felis G.E."/>
            <person name="de Vos W.M."/>
            <person name="Barrangou R."/>
            <person name="Klaenhammer T.R."/>
            <person name="Caufield P.W."/>
            <person name="Cui Y."/>
            <person name="Zhang H."/>
            <person name="O'Toole P.W."/>
        </authorList>
    </citation>
    <scope>NUCLEOTIDE SEQUENCE [LARGE SCALE GENOMIC DNA]</scope>
    <source>
        <strain evidence="10 11">DSM 24301</strain>
    </source>
</reference>
<dbReference type="InterPro" id="IPR001807">
    <property type="entry name" value="ClC"/>
</dbReference>
<dbReference type="InterPro" id="IPR006037">
    <property type="entry name" value="RCK_C"/>
</dbReference>
<dbReference type="GO" id="GO:0006813">
    <property type="term" value="P:potassium ion transport"/>
    <property type="evidence" value="ECO:0007669"/>
    <property type="project" value="InterPro"/>
</dbReference>
<dbReference type="PROSITE" id="PS51202">
    <property type="entry name" value="RCK_C"/>
    <property type="match status" value="1"/>
</dbReference>
<comment type="subcellular location">
    <subcellularLocation>
        <location evidence="1">Membrane</location>
        <topology evidence="1">Multi-pass membrane protein</topology>
    </subcellularLocation>
</comment>
<dbReference type="PATRIC" id="fig|1293598.4.peg.1100"/>
<dbReference type="GO" id="GO:0005247">
    <property type="term" value="F:voltage-gated chloride channel activity"/>
    <property type="evidence" value="ECO:0007669"/>
    <property type="project" value="TreeGrafter"/>
</dbReference>
<evidence type="ECO:0000256" key="6">
    <source>
        <dbReference type="ARBA" id="ARBA00023136"/>
    </source>
</evidence>
<dbReference type="SUPFAM" id="SSF116726">
    <property type="entry name" value="TrkA C-terminal domain-like"/>
    <property type="match status" value="1"/>
</dbReference>
<keyword evidence="6 8" id="KW-0472">Membrane</keyword>
<dbReference type="STRING" id="1293598.IV56_GL001050"/>
<evidence type="ECO:0000259" key="9">
    <source>
        <dbReference type="PROSITE" id="PS51202"/>
    </source>
</evidence>
<dbReference type="SUPFAM" id="SSF81340">
    <property type="entry name" value="Clc chloride channel"/>
    <property type="match status" value="1"/>
</dbReference>
<dbReference type="PANTHER" id="PTHR45711">
    <property type="entry name" value="CHLORIDE CHANNEL PROTEIN"/>
    <property type="match status" value="1"/>
</dbReference>
<comment type="caution">
    <text evidence="10">The sequence shown here is derived from an EMBL/GenBank/DDBJ whole genome shotgun (WGS) entry which is preliminary data.</text>
</comment>
<dbReference type="Gene3D" id="1.10.3080.10">
    <property type="entry name" value="Clc chloride channel"/>
    <property type="match status" value="1"/>
</dbReference>
<dbReference type="InterPro" id="IPR036721">
    <property type="entry name" value="RCK_C_sf"/>
</dbReference>
<protein>
    <submittedName>
        <fullName evidence="10">Voltage gated chloride channel family protein</fullName>
    </submittedName>
</protein>
<keyword evidence="3 8" id="KW-0812">Transmembrane</keyword>
<dbReference type="PANTHER" id="PTHR45711:SF6">
    <property type="entry name" value="CHLORIDE CHANNEL PROTEIN"/>
    <property type="match status" value="1"/>
</dbReference>
<evidence type="ECO:0000256" key="8">
    <source>
        <dbReference type="SAM" id="Phobius"/>
    </source>
</evidence>
<dbReference type="GO" id="GO:0008324">
    <property type="term" value="F:monoatomic cation transmembrane transporter activity"/>
    <property type="evidence" value="ECO:0007669"/>
    <property type="project" value="InterPro"/>
</dbReference>
<dbReference type="AlphaFoldDB" id="A0A0R2MWI3"/>
<evidence type="ECO:0000256" key="4">
    <source>
        <dbReference type="ARBA" id="ARBA00022989"/>
    </source>
</evidence>
<dbReference type="CDD" id="cd01031">
    <property type="entry name" value="EriC"/>
    <property type="match status" value="1"/>
</dbReference>
<keyword evidence="4 8" id="KW-1133">Transmembrane helix</keyword>
<feature type="transmembrane region" description="Helical" evidence="8">
    <location>
        <begin position="390"/>
        <end position="408"/>
    </location>
</feature>
<accession>A0A0R2MWI3</accession>
<feature type="transmembrane region" description="Helical" evidence="8">
    <location>
        <begin position="352"/>
        <end position="370"/>
    </location>
</feature>
<dbReference type="Proteomes" id="UP000050969">
    <property type="component" value="Unassembled WGS sequence"/>
</dbReference>
<evidence type="ECO:0000256" key="1">
    <source>
        <dbReference type="ARBA" id="ARBA00004141"/>
    </source>
</evidence>
<evidence type="ECO:0000313" key="10">
    <source>
        <dbReference type="EMBL" id="KRO16608.1"/>
    </source>
</evidence>
<feature type="domain" description="RCK C-terminal" evidence="9">
    <location>
        <begin position="423"/>
        <end position="504"/>
    </location>
</feature>
<dbReference type="EMBL" id="JQCE01000035">
    <property type="protein sequence ID" value="KRO16608.1"/>
    <property type="molecule type" value="Genomic_DNA"/>
</dbReference>
<dbReference type="Gene3D" id="3.30.70.1450">
    <property type="entry name" value="Regulator of K+ conductance, C-terminal domain"/>
    <property type="match status" value="1"/>
</dbReference>
<keyword evidence="5" id="KW-0406">Ion transport</keyword>
<keyword evidence="7" id="KW-0868">Chloride</keyword>
<dbReference type="PRINTS" id="PR00762">
    <property type="entry name" value="CLCHANNEL"/>
</dbReference>
<feature type="transmembrane region" description="Helical" evidence="8">
    <location>
        <begin position="226"/>
        <end position="245"/>
    </location>
</feature>
<feature type="transmembrane region" description="Helical" evidence="8">
    <location>
        <begin position="56"/>
        <end position="74"/>
    </location>
</feature>
<evidence type="ECO:0000256" key="2">
    <source>
        <dbReference type="ARBA" id="ARBA00022448"/>
    </source>
</evidence>
<keyword evidence="2" id="KW-0813">Transport</keyword>
<dbReference type="InterPro" id="IPR014743">
    <property type="entry name" value="Cl-channel_core"/>
</dbReference>
<gene>
    <name evidence="10" type="ORF">IV56_GL001050</name>
</gene>
<feature type="transmembrane region" description="Helical" evidence="8">
    <location>
        <begin position="151"/>
        <end position="174"/>
    </location>
</feature>
<evidence type="ECO:0000256" key="5">
    <source>
        <dbReference type="ARBA" id="ARBA00023065"/>
    </source>
</evidence>
<proteinExistence type="predicted"/>